<sequence length="406" mass="44725">MDNDDEGSAIQMCASFQALDDGVANGGTTLDGILALDKQLPVPVAVPEDVRDHGQLAIVPSEAGQEQKKKEAVSEAVNNAAGQHWSSRKEHGQDAIANGGMILDDTLGEQLPLPIAVPEGDVDRGQSAIIPGDLVEKKRKRKEEAVGDLVEQKPERKKVVSWTEDDHRIFLLGLHFIASGPKKWKTMSKYLLPNKGTSEIASHAQKYHKRQERKEETLRKSINDTILRKEDIVRLFHLIWEKHKPQQRLELSQAGAALTVLQSHAGQFHQVPGAYFPAGQVQHHLHQMPMMGAPADPRPSFGACGCGQTHQIPAAPPVTWNVTQNTPNCASSGGTPQIHQWTSRSAPATGPSWGYTRPHTQSIMQEFQPAPPAQPMVEALDIEGYLKSLFELIIMYMDDICEDMQL</sequence>
<evidence type="ECO:0000256" key="1">
    <source>
        <dbReference type="SAM" id="MobiDB-lite"/>
    </source>
</evidence>
<dbReference type="InterPro" id="IPR009057">
    <property type="entry name" value="Homeodomain-like_sf"/>
</dbReference>
<proteinExistence type="predicted"/>
<organism evidence="2 3">
    <name type="scientific">Punica granatum</name>
    <name type="common">Pomegranate</name>
    <dbReference type="NCBI Taxonomy" id="22663"/>
    <lineage>
        <taxon>Eukaryota</taxon>
        <taxon>Viridiplantae</taxon>
        <taxon>Streptophyta</taxon>
        <taxon>Embryophyta</taxon>
        <taxon>Tracheophyta</taxon>
        <taxon>Spermatophyta</taxon>
        <taxon>Magnoliopsida</taxon>
        <taxon>eudicotyledons</taxon>
        <taxon>Gunneridae</taxon>
        <taxon>Pentapetalae</taxon>
        <taxon>rosids</taxon>
        <taxon>malvids</taxon>
        <taxon>Myrtales</taxon>
        <taxon>Lythraceae</taxon>
        <taxon>Punica</taxon>
    </lineage>
</organism>
<dbReference type="Proteomes" id="UP000197138">
    <property type="component" value="Unassembled WGS sequence"/>
</dbReference>
<accession>A0A218Y1L7</accession>
<name>A0A218Y1L7_PUNGR</name>
<feature type="compositionally biased region" description="Polar residues" evidence="1">
    <location>
        <begin position="330"/>
        <end position="346"/>
    </location>
</feature>
<evidence type="ECO:0000313" key="2">
    <source>
        <dbReference type="EMBL" id="OWM90691.1"/>
    </source>
</evidence>
<comment type="caution">
    <text evidence="2">The sequence shown here is derived from an EMBL/GenBank/DDBJ whole genome shotgun (WGS) entry which is preliminary data.</text>
</comment>
<reference evidence="3" key="1">
    <citation type="journal article" date="2017" name="Plant J.">
        <title>The pomegranate (Punica granatum L.) genome and the genomics of punicalagin biosynthesis.</title>
        <authorList>
            <person name="Qin G."/>
            <person name="Xu C."/>
            <person name="Ming R."/>
            <person name="Tang H."/>
            <person name="Guyot R."/>
            <person name="Kramer E.M."/>
            <person name="Hu Y."/>
            <person name="Yi X."/>
            <person name="Qi Y."/>
            <person name="Xu X."/>
            <person name="Gao Z."/>
            <person name="Pan H."/>
            <person name="Jian J."/>
            <person name="Tian Y."/>
            <person name="Yue Z."/>
            <person name="Xu Y."/>
        </authorList>
    </citation>
    <scope>NUCLEOTIDE SEQUENCE [LARGE SCALE GENOMIC DNA]</scope>
    <source>
        <strain evidence="3">cv. Dabenzi</strain>
    </source>
</reference>
<evidence type="ECO:0000313" key="3">
    <source>
        <dbReference type="Proteomes" id="UP000197138"/>
    </source>
</evidence>
<dbReference type="Gene3D" id="1.10.10.60">
    <property type="entry name" value="Homeodomain-like"/>
    <property type="match status" value="1"/>
</dbReference>
<dbReference type="PANTHER" id="PTHR44042:SF67">
    <property type="entry name" value="MYB-LIKE PROTEIN I"/>
    <property type="match status" value="1"/>
</dbReference>
<feature type="region of interest" description="Disordered" evidence="1">
    <location>
        <begin position="330"/>
        <end position="350"/>
    </location>
</feature>
<dbReference type="PANTHER" id="PTHR44042">
    <property type="entry name" value="DUPLICATED HOMEODOMAIN-LIKE SUPERFAMILY PROTEIN-RELATED"/>
    <property type="match status" value="1"/>
</dbReference>
<evidence type="ECO:0008006" key="4">
    <source>
        <dbReference type="Google" id="ProtNLM"/>
    </source>
</evidence>
<dbReference type="SUPFAM" id="SSF46689">
    <property type="entry name" value="Homeodomain-like"/>
    <property type="match status" value="1"/>
</dbReference>
<protein>
    <recommendedName>
        <fullName evidence="4">HTH myb-type domain-containing protein</fullName>
    </recommendedName>
</protein>
<dbReference type="AlphaFoldDB" id="A0A218Y1L7"/>
<dbReference type="EMBL" id="MTKT01000544">
    <property type="protein sequence ID" value="OWM90691.1"/>
    <property type="molecule type" value="Genomic_DNA"/>
</dbReference>
<gene>
    <name evidence="2" type="ORF">CDL15_Pgr020996</name>
</gene>